<dbReference type="PANTHER" id="PTHR22911:SF102">
    <property type="entry name" value="MEMBRANE PROTEIN"/>
    <property type="match status" value="1"/>
</dbReference>
<feature type="transmembrane region" description="Helical" evidence="1">
    <location>
        <begin position="221"/>
        <end position="243"/>
    </location>
</feature>
<comment type="caution">
    <text evidence="3">The sequence shown here is derived from an EMBL/GenBank/DDBJ whole genome shotgun (WGS) entry which is preliminary data.</text>
</comment>
<dbReference type="EMBL" id="MDAL01000012">
    <property type="protein sequence ID" value="PMN93588.1"/>
    <property type="molecule type" value="Genomic_DNA"/>
</dbReference>
<dbReference type="PANTHER" id="PTHR22911">
    <property type="entry name" value="ACYL-MALONYL CONDENSING ENZYME-RELATED"/>
    <property type="match status" value="1"/>
</dbReference>
<keyword evidence="1" id="KW-0472">Membrane</keyword>
<accession>A0A2N7LDW9</accession>
<feature type="domain" description="EamA" evidence="2">
    <location>
        <begin position="163"/>
        <end position="288"/>
    </location>
</feature>
<feature type="transmembrane region" description="Helical" evidence="1">
    <location>
        <begin position="80"/>
        <end position="103"/>
    </location>
</feature>
<protein>
    <submittedName>
        <fullName evidence="3">Multidrug DMT transporter permease</fullName>
    </submittedName>
</protein>
<feature type="transmembrane region" description="Helical" evidence="1">
    <location>
        <begin position="160"/>
        <end position="180"/>
    </location>
</feature>
<dbReference type="GO" id="GO:0016020">
    <property type="term" value="C:membrane"/>
    <property type="evidence" value="ECO:0007669"/>
    <property type="project" value="InterPro"/>
</dbReference>
<proteinExistence type="predicted"/>
<feature type="transmembrane region" description="Helical" evidence="1">
    <location>
        <begin position="274"/>
        <end position="292"/>
    </location>
</feature>
<dbReference type="Pfam" id="PF00892">
    <property type="entry name" value="EamA"/>
    <property type="match status" value="2"/>
</dbReference>
<feature type="transmembrane region" description="Helical" evidence="1">
    <location>
        <begin position="21"/>
        <end position="38"/>
    </location>
</feature>
<feature type="transmembrane region" description="Helical" evidence="1">
    <location>
        <begin position="136"/>
        <end position="154"/>
    </location>
</feature>
<feature type="transmembrane region" description="Helical" evidence="1">
    <location>
        <begin position="44"/>
        <end position="68"/>
    </location>
</feature>
<feature type="transmembrane region" description="Helical" evidence="1">
    <location>
        <begin position="250"/>
        <end position="268"/>
    </location>
</feature>
<evidence type="ECO:0000313" key="3">
    <source>
        <dbReference type="EMBL" id="PMN93588.1"/>
    </source>
</evidence>
<evidence type="ECO:0000256" key="1">
    <source>
        <dbReference type="SAM" id="Phobius"/>
    </source>
</evidence>
<dbReference type="InterPro" id="IPR000620">
    <property type="entry name" value="EamA_dom"/>
</dbReference>
<dbReference type="Proteomes" id="UP000235387">
    <property type="component" value="Unassembled WGS sequence"/>
</dbReference>
<feature type="domain" description="EamA" evidence="2">
    <location>
        <begin position="23"/>
        <end position="150"/>
    </location>
</feature>
<dbReference type="InterPro" id="IPR037185">
    <property type="entry name" value="EmrE-like"/>
</dbReference>
<dbReference type="SUPFAM" id="SSF103481">
    <property type="entry name" value="Multidrug resistance efflux transporter EmrE"/>
    <property type="match status" value="2"/>
</dbReference>
<name>A0A2N7LDW9_9GAMM</name>
<keyword evidence="1" id="KW-1133">Transmembrane helix</keyword>
<evidence type="ECO:0000259" key="2">
    <source>
        <dbReference type="Pfam" id="PF00892"/>
    </source>
</evidence>
<feature type="transmembrane region" description="Helical" evidence="1">
    <location>
        <begin position="109"/>
        <end position="127"/>
    </location>
</feature>
<organism evidence="3 4">
    <name type="scientific">Enterovibrio norvegicus</name>
    <dbReference type="NCBI Taxonomy" id="188144"/>
    <lineage>
        <taxon>Bacteria</taxon>
        <taxon>Pseudomonadati</taxon>
        <taxon>Pseudomonadota</taxon>
        <taxon>Gammaproteobacteria</taxon>
        <taxon>Vibrionales</taxon>
        <taxon>Vibrionaceae</taxon>
        <taxon>Enterovibrio</taxon>
    </lineage>
</organism>
<feature type="transmembrane region" description="Helical" evidence="1">
    <location>
        <begin position="192"/>
        <end position="209"/>
    </location>
</feature>
<dbReference type="AlphaFoldDB" id="A0A2N7LDW9"/>
<reference evidence="4" key="1">
    <citation type="submission" date="2016-07" db="EMBL/GenBank/DDBJ databases">
        <title>Nontailed viruses are major unrecognized killers of bacteria in the ocean.</title>
        <authorList>
            <person name="Kauffman K."/>
            <person name="Hussain F."/>
            <person name="Yang J."/>
            <person name="Arevalo P."/>
            <person name="Brown J."/>
            <person name="Cutler M."/>
            <person name="Kelly L."/>
            <person name="Polz M.F."/>
        </authorList>
    </citation>
    <scope>NUCLEOTIDE SEQUENCE [LARGE SCALE GENOMIC DNA]</scope>
    <source>
        <strain evidence="4">10N.261.45.A10</strain>
    </source>
</reference>
<evidence type="ECO:0000313" key="4">
    <source>
        <dbReference type="Proteomes" id="UP000235387"/>
    </source>
</evidence>
<sequence>MKGATNGARKETKKGAKWGKAEMVFAMLLSGTLGVFVSESGQSALNVVFYRCLFGVLFLGTYAGLRGYLRFESLSRKDWFLTLTGGIALVANWCLLFASFSYAPMGVSTVAYHVQPIFVMVLAVVFLRETFAIQNWLWIALAFAGVVMIVGLDVSQANEGFMLGVLLSISAACLYAITTLITRQLKHIKPHLIATIQLSIGALILFVIAPLDDVPVAGEHWYWLLALGLLHTCIMYIFMYSAFQKLETSMLAVLAYIYPVVAVLVDYWVYGNAITGWMAMGILAILFAGFAMNHGLTLQQIGGALVGKKKQTC</sequence>
<keyword evidence="1" id="KW-0812">Transmembrane</keyword>
<gene>
    <name evidence="3" type="ORF">BCT23_12555</name>
</gene>
<dbReference type="Gene3D" id="1.10.3730.20">
    <property type="match status" value="1"/>
</dbReference>